<protein>
    <recommendedName>
        <fullName evidence="2">PASTA domain-containing protein</fullName>
    </recommendedName>
</protein>
<evidence type="ECO:0008006" key="2">
    <source>
        <dbReference type="Google" id="ProtNLM"/>
    </source>
</evidence>
<proteinExistence type="predicted"/>
<dbReference type="EMBL" id="BARV01042925">
    <property type="protein sequence ID" value="GAI52198.1"/>
    <property type="molecule type" value="Genomic_DNA"/>
</dbReference>
<sequence length="48" mass="4954">TAQLILGVVTTANDPVVPIDHIISSDPVAHTRLEIGDPVNIVVSLGPV</sequence>
<dbReference type="Gene3D" id="3.30.10.20">
    <property type="match status" value="1"/>
</dbReference>
<organism evidence="1">
    <name type="scientific">marine sediment metagenome</name>
    <dbReference type="NCBI Taxonomy" id="412755"/>
    <lineage>
        <taxon>unclassified sequences</taxon>
        <taxon>metagenomes</taxon>
        <taxon>ecological metagenomes</taxon>
    </lineage>
</organism>
<accession>X1P8M1</accession>
<feature type="non-terminal residue" evidence="1">
    <location>
        <position position="1"/>
    </location>
</feature>
<evidence type="ECO:0000313" key="1">
    <source>
        <dbReference type="EMBL" id="GAI52198.1"/>
    </source>
</evidence>
<reference evidence="1" key="1">
    <citation type="journal article" date="2014" name="Front. Microbiol.">
        <title>High frequency of phylogenetically diverse reductive dehalogenase-homologous genes in deep subseafloor sedimentary metagenomes.</title>
        <authorList>
            <person name="Kawai M."/>
            <person name="Futagami T."/>
            <person name="Toyoda A."/>
            <person name="Takaki Y."/>
            <person name="Nishi S."/>
            <person name="Hori S."/>
            <person name="Arai W."/>
            <person name="Tsubouchi T."/>
            <person name="Morono Y."/>
            <person name="Uchiyama I."/>
            <person name="Ito T."/>
            <person name="Fujiyama A."/>
            <person name="Inagaki F."/>
            <person name="Takami H."/>
        </authorList>
    </citation>
    <scope>NUCLEOTIDE SEQUENCE</scope>
    <source>
        <strain evidence="1">Expedition CK06-06</strain>
    </source>
</reference>
<gene>
    <name evidence="1" type="ORF">S06H3_64319</name>
</gene>
<dbReference type="AlphaFoldDB" id="X1P8M1"/>
<comment type="caution">
    <text evidence="1">The sequence shown here is derived from an EMBL/GenBank/DDBJ whole genome shotgun (WGS) entry which is preliminary data.</text>
</comment>
<name>X1P8M1_9ZZZZ</name>